<accession>A0A4Y6PQP9</accession>
<evidence type="ECO:0000256" key="1">
    <source>
        <dbReference type="SAM" id="MobiDB-lite"/>
    </source>
</evidence>
<dbReference type="AlphaFoldDB" id="A0A4Y6PQP9"/>
<feature type="region of interest" description="Disordered" evidence="1">
    <location>
        <begin position="56"/>
        <end position="88"/>
    </location>
</feature>
<sequence length="155" mass="17544">MSDETTDTQKQPPHGEHPYHEEEDVNVSAIAWTTVGLFVVLVITGFVVAGTRGCYGAEHPNRAHPGQQASSRFEQVEETRPLKKQLEPGVEIHPRRVLERVRSQNEARLNKYKWLDPQRERAQIPIDRAIELVEEHGLPQASPQQASPQEEESSP</sequence>
<keyword evidence="4" id="KW-1185">Reference proteome</keyword>
<reference evidence="3 4" key="1">
    <citation type="submission" date="2019-06" db="EMBL/GenBank/DDBJ databases">
        <title>Persicimonas caeni gen. nov., sp. nov., a predatory bacterium isolated from solar saltern.</title>
        <authorList>
            <person name="Wang S."/>
        </authorList>
    </citation>
    <scope>NUCLEOTIDE SEQUENCE [LARGE SCALE GENOMIC DNA]</scope>
    <source>
        <strain evidence="3 4">YN101</strain>
    </source>
</reference>
<protein>
    <submittedName>
        <fullName evidence="3">Uncharacterized protein</fullName>
    </submittedName>
</protein>
<dbReference type="RefSeq" id="WP_141196932.1">
    <property type="nucleotide sequence ID" value="NZ_CP041186.1"/>
</dbReference>
<proteinExistence type="predicted"/>
<evidence type="ECO:0000256" key="2">
    <source>
        <dbReference type="SAM" id="Phobius"/>
    </source>
</evidence>
<name>A0A4Y6PQP9_PERCE</name>
<keyword evidence="2" id="KW-0472">Membrane</keyword>
<keyword evidence="2" id="KW-0812">Transmembrane</keyword>
<feature type="region of interest" description="Disordered" evidence="1">
    <location>
        <begin position="132"/>
        <end position="155"/>
    </location>
</feature>
<dbReference type="Proteomes" id="UP000315995">
    <property type="component" value="Chromosome"/>
</dbReference>
<feature type="compositionally biased region" description="Basic and acidic residues" evidence="1">
    <location>
        <begin position="74"/>
        <end position="88"/>
    </location>
</feature>
<evidence type="ECO:0000313" key="3">
    <source>
        <dbReference type="EMBL" id="QDG50439.1"/>
    </source>
</evidence>
<gene>
    <name evidence="3" type="ORF">FIV42_06740</name>
</gene>
<evidence type="ECO:0000313" key="4">
    <source>
        <dbReference type="Proteomes" id="UP000315995"/>
    </source>
</evidence>
<accession>A0A5B8Y193</accession>
<dbReference type="EMBL" id="CP041186">
    <property type="protein sequence ID" value="QDG50439.1"/>
    <property type="molecule type" value="Genomic_DNA"/>
</dbReference>
<feature type="region of interest" description="Disordered" evidence="1">
    <location>
        <begin position="1"/>
        <end position="20"/>
    </location>
</feature>
<keyword evidence="2" id="KW-1133">Transmembrane helix</keyword>
<feature type="compositionally biased region" description="Low complexity" evidence="1">
    <location>
        <begin position="139"/>
        <end position="148"/>
    </location>
</feature>
<organism evidence="3 4">
    <name type="scientific">Persicimonas caeni</name>
    <dbReference type="NCBI Taxonomy" id="2292766"/>
    <lineage>
        <taxon>Bacteria</taxon>
        <taxon>Deltaproteobacteria</taxon>
        <taxon>Bradymonadales</taxon>
        <taxon>Bradymonadaceae</taxon>
        <taxon>Persicimonas</taxon>
    </lineage>
</organism>
<feature type="transmembrane region" description="Helical" evidence="2">
    <location>
        <begin position="29"/>
        <end position="49"/>
    </location>
</feature>